<proteinExistence type="inferred from homology"/>
<dbReference type="Gene3D" id="1.10.10.1460">
    <property type="match status" value="1"/>
</dbReference>
<feature type="region of interest" description="Disordered" evidence="3">
    <location>
        <begin position="495"/>
        <end position="514"/>
    </location>
</feature>
<evidence type="ECO:0000259" key="4">
    <source>
        <dbReference type="Pfam" id="PF26116"/>
    </source>
</evidence>
<protein>
    <recommendedName>
        <fullName evidence="4">FAM13A-like domain-containing protein</fullName>
    </recommendedName>
</protein>
<reference evidence="5" key="1">
    <citation type="journal article" date="2024" name="Gigascience">
        <title>Chromosome-level genome of the poultry shaft louse Menopon gallinae provides insight into the host-switching and adaptive evolution of parasitic lice.</title>
        <authorList>
            <person name="Xu Y."/>
            <person name="Ma L."/>
            <person name="Liu S."/>
            <person name="Liang Y."/>
            <person name="Liu Q."/>
            <person name="He Z."/>
            <person name="Tian L."/>
            <person name="Duan Y."/>
            <person name="Cai W."/>
            <person name="Li H."/>
            <person name="Song F."/>
        </authorList>
    </citation>
    <scope>NUCLEOTIDE SEQUENCE</scope>
    <source>
        <strain evidence="5">Cailab_2023a</strain>
    </source>
</reference>
<comment type="caution">
    <text evidence="5">The sequence shown here is derived from an EMBL/GenBank/DDBJ whole genome shotgun (WGS) entry which is preliminary data.</text>
</comment>
<dbReference type="EMBL" id="JARGDH010000005">
    <property type="protein sequence ID" value="KAL0266460.1"/>
    <property type="molecule type" value="Genomic_DNA"/>
</dbReference>
<dbReference type="InterPro" id="IPR059029">
    <property type="entry name" value="FAM13A_dom"/>
</dbReference>
<feature type="region of interest" description="Disordered" evidence="3">
    <location>
        <begin position="587"/>
        <end position="636"/>
    </location>
</feature>
<accession>A0AAW2H9F1</accession>
<evidence type="ECO:0000256" key="2">
    <source>
        <dbReference type="SAM" id="Coils"/>
    </source>
</evidence>
<dbReference type="PANTHER" id="PTHR15904">
    <property type="entry name" value="FAM13"/>
    <property type="match status" value="1"/>
</dbReference>
<sequence length="720" mass="80971">MRRPTFCSILDEDDHPVTSGPTSSDKESRLSKVKRIITGTILLGRKARKESVHPQTEQEDQENSPDFAEKGKDPAKMKIEDQFHKCNSVKGQKTKSSAKRYDENMDTENIQSKGEISVCLGKDHGKTLKEITIEITKNAPSVTTEILLKPRKRKERLDSGGSVKQDNKVIRSSSEERAEDSEGKNKELNIRRVSSHEDFSRVRVLQEVNSIQPPKDAGDGKDAKEFTMEEMFHNAEEIEHERRRSCERFSRAVAPARGRRTMQKRKPKTSKKKTGSGGDTAEADSQENGQGSNNDISDRGRSPSPSSSPPALDISTLHKQMEGSEPITSRGKILSPEDEPESPTIEALISPRNSLVMRLSHLDPSLPPSPPRDHNIRHGSHESQERRLSKQINSIKRQLKKYEDGFQQEFGYRPSHADKQANKDIKKLCSELNKYRAQLKQIKEDNAAFLADSSGKPLSFLTSLEGSNHNSSPSSSKHSKSNKTMEEVLQEVEKRLQEKRQQSGRSSEISEMSRGDLLEEKVAVQKALLHLENVFGRPVTREDRDLVRPLYQRYRSLKRLVVRSSGGKLNNSTGELATILEHETMEFTTSPSSSFDIGEGASSAPEGLNLATSSEVSKKTQPDDVQNSSSSSDSLGENLHALPLSQLLEQQKTAREEKKKLRRNLREFEDSFRSETGRRAQKQDRIVIEGIYVNYKQIKAKLRLLDALIAKKSCVKRNSC</sequence>
<evidence type="ECO:0000313" key="5">
    <source>
        <dbReference type="EMBL" id="KAL0266459.1"/>
    </source>
</evidence>
<dbReference type="PANTHER" id="PTHR15904:SF17">
    <property type="entry name" value="RHO-GAP DOMAIN-CONTAINING PROTEIN"/>
    <property type="match status" value="1"/>
</dbReference>
<feature type="coiled-coil region" evidence="2">
    <location>
        <begin position="644"/>
        <end position="671"/>
    </location>
</feature>
<organism evidence="5">
    <name type="scientific">Menopon gallinae</name>
    <name type="common">poultry shaft louse</name>
    <dbReference type="NCBI Taxonomy" id="328185"/>
    <lineage>
        <taxon>Eukaryota</taxon>
        <taxon>Metazoa</taxon>
        <taxon>Ecdysozoa</taxon>
        <taxon>Arthropoda</taxon>
        <taxon>Hexapoda</taxon>
        <taxon>Insecta</taxon>
        <taxon>Pterygota</taxon>
        <taxon>Neoptera</taxon>
        <taxon>Paraneoptera</taxon>
        <taxon>Psocodea</taxon>
        <taxon>Troctomorpha</taxon>
        <taxon>Phthiraptera</taxon>
        <taxon>Amblycera</taxon>
        <taxon>Menoponidae</taxon>
        <taxon>Menopon</taxon>
    </lineage>
</organism>
<feature type="region of interest" description="Disordered" evidence="3">
    <location>
        <begin position="1"/>
        <end position="31"/>
    </location>
</feature>
<feature type="compositionally biased region" description="Basic and acidic residues" evidence="3">
    <location>
        <begin position="67"/>
        <end position="84"/>
    </location>
</feature>
<feature type="domain" description="FAM13A-like" evidence="4">
    <location>
        <begin position="644"/>
        <end position="712"/>
    </location>
</feature>
<feature type="region of interest" description="Disordered" evidence="3">
    <location>
        <begin position="43"/>
        <end position="106"/>
    </location>
</feature>
<feature type="compositionally biased region" description="Basic and acidic residues" evidence="3">
    <location>
        <begin position="371"/>
        <end position="388"/>
    </location>
</feature>
<gene>
    <name evidence="5" type="ORF">PYX00_008987</name>
</gene>
<dbReference type="InterPro" id="IPR039102">
    <property type="entry name" value="FAM13"/>
</dbReference>
<feature type="compositionally biased region" description="Basic and acidic residues" evidence="3">
    <location>
        <begin position="216"/>
        <end position="250"/>
    </location>
</feature>
<feature type="compositionally biased region" description="Low complexity" evidence="3">
    <location>
        <begin position="467"/>
        <end position="476"/>
    </location>
</feature>
<feature type="region of interest" description="Disordered" evidence="3">
    <location>
        <begin position="359"/>
        <end position="390"/>
    </location>
</feature>
<feature type="region of interest" description="Disordered" evidence="3">
    <location>
        <begin position="461"/>
        <end position="487"/>
    </location>
</feature>
<dbReference type="Pfam" id="PF26116">
    <property type="entry name" value="FAM13A"/>
    <property type="match status" value="1"/>
</dbReference>
<feature type="compositionally biased region" description="Basic residues" evidence="3">
    <location>
        <begin position="257"/>
        <end position="274"/>
    </location>
</feature>
<dbReference type="AlphaFoldDB" id="A0AAW2H9F1"/>
<keyword evidence="2" id="KW-0175">Coiled coil</keyword>
<dbReference type="EMBL" id="JARGDH010000005">
    <property type="protein sequence ID" value="KAL0266459.1"/>
    <property type="molecule type" value="Genomic_DNA"/>
</dbReference>
<evidence type="ECO:0000256" key="1">
    <source>
        <dbReference type="ARBA" id="ARBA00007549"/>
    </source>
</evidence>
<name>A0AAW2H9F1_9NEOP</name>
<comment type="similarity">
    <text evidence="1">Belongs to the FAM13 family.</text>
</comment>
<feature type="region of interest" description="Disordered" evidence="3">
    <location>
        <begin position="142"/>
        <end position="345"/>
    </location>
</feature>
<evidence type="ECO:0000256" key="3">
    <source>
        <dbReference type="SAM" id="MobiDB-lite"/>
    </source>
</evidence>
<feature type="compositionally biased region" description="Polar residues" evidence="3">
    <location>
        <begin position="286"/>
        <end position="295"/>
    </location>
</feature>
<feature type="compositionally biased region" description="Basic and acidic residues" evidence="3">
    <location>
        <begin position="165"/>
        <end position="201"/>
    </location>
</feature>